<keyword evidence="7 13" id="KW-0808">Transferase</keyword>
<dbReference type="HAMAP" id="MF_00409">
    <property type="entry name" value="LpxK"/>
    <property type="match status" value="1"/>
</dbReference>
<evidence type="ECO:0000256" key="1">
    <source>
        <dbReference type="ARBA" id="ARBA00002274"/>
    </source>
</evidence>
<dbReference type="GO" id="GO:0009244">
    <property type="term" value="P:lipopolysaccharide core region biosynthetic process"/>
    <property type="evidence" value="ECO:0007669"/>
    <property type="project" value="TreeGrafter"/>
</dbReference>
<dbReference type="RefSeq" id="WP_128770488.1">
    <property type="nucleotide sequence ID" value="NZ_RXOC01000011.1"/>
</dbReference>
<evidence type="ECO:0000256" key="5">
    <source>
        <dbReference type="ARBA" id="ARBA00022516"/>
    </source>
</evidence>
<dbReference type="Proteomes" id="UP000290848">
    <property type="component" value="Unassembled WGS sequence"/>
</dbReference>
<evidence type="ECO:0000256" key="10">
    <source>
        <dbReference type="ARBA" id="ARBA00022840"/>
    </source>
</evidence>
<evidence type="ECO:0000313" key="14">
    <source>
        <dbReference type="EMBL" id="RXF68409.1"/>
    </source>
</evidence>
<dbReference type="AlphaFoldDB" id="A0A4Q0M6M5"/>
<comment type="caution">
    <text evidence="13">Lacks conserved residue(s) required for the propagation of feature annotation.</text>
</comment>
<organism evidence="14 15">
    <name type="scientific">Arcticibacter tournemirensis</name>
    <dbReference type="NCBI Taxonomy" id="699437"/>
    <lineage>
        <taxon>Bacteria</taxon>
        <taxon>Pseudomonadati</taxon>
        <taxon>Bacteroidota</taxon>
        <taxon>Sphingobacteriia</taxon>
        <taxon>Sphingobacteriales</taxon>
        <taxon>Sphingobacteriaceae</taxon>
        <taxon>Arcticibacter</taxon>
    </lineage>
</organism>
<dbReference type="InterPro" id="IPR003758">
    <property type="entry name" value="LpxK"/>
</dbReference>
<evidence type="ECO:0000256" key="8">
    <source>
        <dbReference type="ARBA" id="ARBA00022741"/>
    </source>
</evidence>
<dbReference type="EMBL" id="RXOC01000011">
    <property type="protein sequence ID" value="RXF68409.1"/>
    <property type="molecule type" value="Genomic_DNA"/>
</dbReference>
<comment type="function">
    <text evidence="1 13">Transfers the gamma-phosphate of ATP to the 4'-position of a tetraacyldisaccharide 1-phosphate intermediate (termed DS-1-P) to form tetraacyldisaccharide 1,4'-bis-phosphate (lipid IVA).</text>
</comment>
<sequence>MQYLRLLLLPFSWLYGLIILLRNAAYDAGIFSSRKFDLPVICIGNLAVGGAGKSPMAEYIIRLLKDQRKVAVLSRGYGRKTKGFRIVETSDTAQQAGDEPLQFRRKFAPITVAVAEKRVTGIENLRNDHEVIILDDAFQHRAVKAGLNILLFDYTRLRDFMLVLPAGNLREPFGGRKRADVLVVTKTPEVLSPDDQAWMLRRLKPFSYQSIYFSFLEYGNLIPLFGEGQEIPLDKIDQETRLFLITGIANPSPLLSKLEGYTNKISHYDYPDHHPFSTKNIAKLAEDFKQDRAALKLIVTTEKDSQRLMDPELTELLSALPVYYLPVRARIHEPDANKFDYLIERYVSEHLQHNRVH</sequence>
<dbReference type="Pfam" id="PF02606">
    <property type="entry name" value="LpxK"/>
    <property type="match status" value="1"/>
</dbReference>
<comment type="similarity">
    <text evidence="13">Belongs to the LpxK family.</text>
</comment>
<dbReference type="NCBIfam" id="TIGR00682">
    <property type="entry name" value="lpxK"/>
    <property type="match status" value="1"/>
</dbReference>
<dbReference type="PANTHER" id="PTHR42724:SF1">
    <property type="entry name" value="TETRAACYLDISACCHARIDE 4'-KINASE, MITOCHONDRIAL-RELATED"/>
    <property type="match status" value="1"/>
</dbReference>
<keyword evidence="8 13" id="KW-0547">Nucleotide-binding</keyword>
<keyword evidence="5 13" id="KW-0444">Lipid biosynthesis</keyword>
<dbReference type="GO" id="GO:0009029">
    <property type="term" value="F:lipid-A 4'-kinase activity"/>
    <property type="evidence" value="ECO:0007669"/>
    <property type="project" value="UniProtKB-UniRule"/>
</dbReference>
<evidence type="ECO:0000256" key="9">
    <source>
        <dbReference type="ARBA" id="ARBA00022777"/>
    </source>
</evidence>
<dbReference type="GO" id="GO:0005524">
    <property type="term" value="F:ATP binding"/>
    <property type="evidence" value="ECO:0007669"/>
    <property type="project" value="UniProtKB-UniRule"/>
</dbReference>
<keyword evidence="6 13" id="KW-0441">Lipid A biosynthesis</keyword>
<evidence type="ECO:0000256" key="2">
    <source>
        <dbReference type="ARBA" id="ARBA00004870"/>
    </source>
</evidence>
<evidence type="ECO:0000256" key="13">
    <source>
        <dbReference type="HAMAP-Rule" id="MF_00409"/>
    </source>
</evidence>
<proteinExistence type="inferred from homology"/>
<dbReference type="GO" id="GO:0009245">
    <property type="term" value="P:lipid A biosynthetic process"/>
    <property type="evidence" value="ECO:0007669"/>
    <property type="project" value="UniProtKB-UniRule"/>
</dbReference>
<dbReference type="EC" id="2.7.1.130" evidence="3 13"/>
<keyword evidence="9 13" id="KW-0418">Kinase</keyword>
<evidence type="ECO:0000256" key="4">
    <source>
        <dbReference type="ARBA" id="ARBA00016436"/>
    </source>
</evidence>
<dbReference type="UniPathway" id="UPA00359">
    <property type="reaction ID" value="UER00482"/>
</dbReference>
<dbReference type="SUPFAM" id="SSF52540">
    <property type="entry name" value="P-loop containing nucleoside triphosphate hydrolases"/>
    <property type="match status" value="1"/>
</dbReference>
<dbReference type="InterPro" id="IPR027417">
    <property type="entry name" value="P-loop_NTPase"/>
</dbReference>
<protein>
    <recommendedName>
        <fullName evidence="4 13">Tetraacyldisaccharide 4'-kinase</fullName>
        <ecNumber evidence="3 13">2.7.1.130</ecNumber>
    </recommendedName>
    <alternativeName>
        <fullName evidence="12 13">Lipid A 4'-kinase</fullName>
    </alternativeName>
</protein>
<dbReference type="PANTHER" id="PTHR42724">
    <property type="entry name" value="TETRAACYLDISACCHARIDE 4'-KINASE"/>
    <property type="match status" value="1"/>
</dbReference>
<evidence type="ECO:0000313" key="15">
    <source>
        <dbReference type="Proteomes" id="UP000290848"/>
    </source>
</evidence>
<comment type="caution">
    <text evidence="14">The sequence shown here is derived from an EMBL/GenBank/DDBJ whole genome shotgun (WGS) entry which is preliminary data.</text>
</comment>
<evidence type="ECO:0000256" key="3">
    <source>
        <dbReference type="ARBA" id="ARBA00012071"/>
    </source>
</evidence>
<evidence type="ECO:0000256" key="12">
    <source>
        <dbReference type="ARBA" id="ARBA00029757"/>
    </source>
</evidence>
<evidence type="ECO:0000256" key="7">
    <source>
        <dbReference type="ARBA" id="ARBA00022679"/>
    </source>
</evidence>
<keyword evidence="11 13" id="KW-0443">Lipid metabolism</keyword>
<evidence type="ECO:0000256" key="11">
    <source>
        <dbReference type="ARBA" id="ARBA00023098"/>
    </source>
</evidence>
<keyword evidence="10 13" id="KW-0067">ATP-binding</keyword>
<gene>
    <name evidence="13 14" type="primary">lpxK</name>
    <name evidence="14" type="ORF">EKH83_16135</name>
</gene>
<comment type="catalytic activity">
    <reaction evidence="13">
        <text>a lipid A disaccharide + ATP = a lipid IVA + ADP + H(+)</text>
        <dbReference type="Rhea" id="RHEA:67840"/>
        <dbReference type="ChEBI" id="CHEBI:15378"/>
        <dbReference type="ChEBI" id="CHEBI:30616"/>
        <dbReference type="ChEBI" id="CHEBI:176343"/>
        <dbReference type="ChEBI" id="CHEBI:176425"/>
        <dbReference type="ChEBI" id="CHEBI:456216"/>
        <dbReference type="EC" id="2.7.1.130"/>
    </reaction>
</comment>
<reference evidence="14 15" key="1">
    <citation type="submission" date="2018-12" db="EMBL/GenBank/DDBJ databases">
        <title>The Draft Genome Sequence of the Soil Bacterium Pedobacter tournemirensis R1.</title>
        <authorList>
            <person name="He J."/>
        </authorList>
    </citation>
    <scope>NUCLEOTIDE SEQUENCE [LARGE SCALE GENOMIC DNA]</scope>
    <source>
        <strain evidence="14 15">R1</strain>
    </source>
</reference>
<accession>A0A4Q0M6M5</accession>
<evidence type="ECO:0000256" key="6">
    <source>
        <dbReference type="ARBA" id="ARBA00022556"/>
    </source>
</evidence>
<comment type="pathway">
    <text evidence="2 13">Glycolipid biosynthesis; lipid IV(A) biosynthesis; lipid IV(A) from (3R)-3-hydroxytetradecanoyl-[acyl-carrier-protein] and UDP-N-acetyl-alpha-D-glucosamine: step 6/6.</text>
</comment>
<name>A0A4Q0M6M5_9SPHI</name>
<dbReference type="GO" id="GO:0005886">
    <property type="term" value="C:plasma membrane"/>
    <property type="evidence" value="ECO:0007669"/>
    <property type="project" value="TreeGrafter"/>
</dbReference>